<dbReference type="Pfam" id="PF23282">
    <property type="entry name" value="WHD_ROQ1"/>
    <property type="match status" value="1"/>
</dbReference>
<accession>A0AAU9MSR9</accession>
<reference evidence="4 5" key="1">
    <citation type="submission" date="2022-01" db="EMBL/GenBank/DDBJ databases">
        <authorList>
            <person name="Xiong W."/>
            <person name="Schranz E."/>
        </authorList>
    </citation>
    <scope>NUCLEOTIDE SEQUENCE [LARGE SCALE GENOMIC DNA]</scope>
</reference>
<dbReference type="SUPFAM" id="SSF52540">
    <property type="entry name" value="P-loop containing nucleoside triphosphate hydrolases"/>
    <property type="match status" value="1"/>
</dbReference>
<dbReference type="InterPro" id="IPR042197">
    <property type="entry name" value="Apaf_helical"/>
</dbReference>
<proteinExistence type="predicted"/>
<dbReference type="InterPro" id="IPR044974">
    <property type="entry name" value="Disease_R_plants"/>
</dbReference>
<dbReference type="InterPro" id="IPR036390">
    <property type="entry name" value="WH_DNA-bd_sf"/>
</dbReference>
<dbReference type="EMBL" id="CAKMRJ010003334">
    <property type="protein sequence ID" value="CAH1430101.1"/>
    <property type="molecule type" value="Genomic_DNA"/>
</dbReference>
<evidence type="ECO:0000313" key="4">
    <source>
        <dbReference type="EMBL" id="CAH1430101.1"/>
    </source>
</evidence>
<dbReference type="Proteomes" id="UP001157418">
    <property type="component" value="Unassembled WGS sequence"/>
</dbReference>
<dbReference type="PANTHER" id="PTHR11017:SF271">
    <property type="entry name" value="DISEASE RESISTANCE PROTEIN (TIR-NBS-LRR CLASS) FAMILY"/>
    <property type="match status" value="1"/>
</dbReference>
<dbReference type="SUPFAM" id="SSF46785">
    <property type="entry name" value="Winged helix' DNA-binding domain"/>
    <property type="match status" value="1"/>
</dbReference>
<dbReference type="GO" id="GO:0006952">
    <property type="term" value="P:defense response"/>
    <property type="evidence" value="ECO:0007669"/>
    <property type="project" value="InterPro"/>
</dbReference>
<evidence type="ECO:0000313" key="5">
    <source>
        <dbReference type="Proteomes" id="UP001157418"/>
    </source>
</evidence>
<dbReference type="InterPro" id="IPR032675">
    <property type="entry name" value="LRR_dom_sf"/>
</dbReference>
<sequence>MKDYEQLSKEVVSYAGGLPLALTVLVSSLCDKNIHHWKSALARLKVIPDNEILVKLKISFDGLTEVQKDLFLDIACFFRWKKKDRAMEILDACGFHPVIGVEELRQKALITISNGRFDMHDLVQEMARYIVRGEHPRNPEKHSRVWKKEDVPTICAMDATTELDKIEAIQVKYSQVHEEPPPSLIVANMRNLRYIQWEGDPKNPSASPLVNNSPPIGLCCLILSRGSEDKLWNGNKVLRNLKIMDNLRHIHLDNIGDTQVKKPGELWFFRSDLRKLDLNRCDLGDEDVSSAVWVLLNLEELNLSHNKF</sequence>
<keyword evidence="2" id="KW-0677">Repeat</keyword>
<organism evidence="4 5">
    <name type="scientific">Lactuca virosa</name>
    <dbReference type="NCBI Taxonomy" id="75947"/>
    <lineage>
        <taxon>Eukaryota</taxon>
        <taxon>Viridiplantae</taxon>
        <taxon>Streptophyta</taxon>
        <taxon>Embryophyta</taxon>
        <taxon>Tracheophyta</taxon>
        <taxon>Spermatophyta</taxon>
        <taxon>Magnoliopsida</taxon>
        <taxon>eudicotyledons</taxon>
        <taxon>Gunneridae</taxon>
        <taxon>Pentapetalae</taxon>
        <taxon>asterids</taxon>
        <taxon>campanulids</taxon>
        <taxon>Asterales</taxon>
        <taxon>Asteraceae</taxon>
        <taxon>Cichorioideae</taxon>
        <taxon>Cichorieae</taxon>
        <taxon>Lactucinae</taxon>
        <taxon>Lactuca</taxon>
    </lineage>
</organism>
<evidence type="ECO:0000256" key="1">
    <source>
        <dbReference type="ARBA" id="ARBA00022614"/>
    </source>
</evidence>
<keyword evidence="1" id="KW-0433">Leucine-rich repeat</keyword>
<comment type="caution">
    <text evidence="4">The sequence shown here is derived from an EMBL/GenBank/DDBJ whole genome shotgun (WGS) entry which is preliminary data.</text>
</comment>
<evidence type="ECO:0000259" key="3">
    <source>
        <dbReference type="Pfam" id="PF23282"/>
    </source>
</evidence>
<dbReference type="InterPro" id="IPR027417">
    <property type="entry name" value="P-loop_NTPase"/>
</dbReference>
<dbReference type="Gene3D" id="1.10.8.430">
    <property type="entry name" value="Helical domain of apoptotic protease-activating factors"/>
    <property type="match status" value="1"/>
</dbReference>
<dbReference type="AlphaFoldDB" id="A0AAU9MSR9"/>
<dbReference type="SUPFAM" id="SSF52058">
    <property type="entry name" value="L domain-like"/>
    <property type="match status" value="1"/>
</dbReference>
<dbReference type="Gene3D" id="3.80.10.10">
    <property type="entry name" value="Ribonuclease Inhibitor"/>
    <property type="match status" value="1"/>
</dbReference>
<gene>
    <name evidence="4" type="ORF">LVIROSA_LOCUS16906</name>
</gene>
<feature type="domain" description="Disease resistance protein Roq1-like winged-helix" evidence="3">
    <location>
        <begin position="67"/>
        <end position="133"/>
    </location>
</feature>
<dbReference type="PANTHER" id="PTHR11017">
    <property type="entry name" value="LEUCINE-RICH REPEAT-CONTAINING PROTEIN"/>
    <property type="match status" value="1"/>
</dbReference>
<dbReference type="InterPro" id="IPR058192">
    <property type="entry name" value="WHD_ROQ1-like"/>
</dbReference>
<name>A0AAU9MSR9_9ASTR</name>
<protein>
    <recommendedName>
        <fullName evidence="3">Disease resistance protein Roq1-like winged-helix domain-containing protein</fullName>
    </recommendedName>
</protein>
<evidence type="ECO:0000256" key="2">
    <source>
        <dbReference type="ARBA" id="ARBA00022737"/>
    </source>
</evidence>
<keyword evidence="5" id="KW-1185">Reference proteome</keyword>